<dbReference type="EMBL" id="CP141614">
    <property type="protein sequence ID" value="WRP14438.1"/>
    <property type="molecule type" value="Genomic_DNA"/>
</dbReference>
<dbReference type="Pfam" id="PF00528">
    <property type="entry name" value="BPD_transp_1"/>
    <property type="match status" value="1"/>
</dbReference>
<evidence type="ECO:0000256" key="1">
    <source>
        <dbReference type="ARBA" id="ARBA00004651"/>
    </source>
</evidence>
<dbReference type="InterPro" id="IPR035906">
    <property type="entry name" value="MetI-like_sf"/>
</dbReference>
<keyword evidence="6 7" id="KW-0472">Membrane</keyword>
<keyword evidence="3" id="KW-1003">Cell membrane</keyword>
<gene>
    <name evidence="9" type="ORF">VLY81_13600</name>
</gene>
<evidence type="ECO:0000259" key="8">
    <source>
        <dbReference type="PROSITE" id="PS50928"/>
    </source>
</evidence>
<protein>
    <submittedName>
        <fullName evidence="9">Carbohydrate ABC transporter permease</fullName>
    </submittedName>
</protein>
<proteinExistence type="inferred from homology"/>
<feature type="transmembrane region" description="Helical" evidence="7">
    <location>
        <begin position="240"/>
        <end position="264"/>
    </location>
</feature>
<sequence length="279" mass="31832">MRLRVHWPSLASHLFLIAFGTVMVYPLLWLLSSSLKPDNEIFTTVGLWPSRFAWENYVKGWYAMPSLPFSIFARNSLFVASMTVIGQVMAATVVGYGFARRRFRLRKPLFALMLGTMMLPEQALLVPRYILFRHLDWIDTFRPLVIPPFFGGAFFIFLMILFMRGIPRELDDAAAIDGCSAFQTFWRVILPLSKPPVVVTGIFAFLWTWNDFLEPLVYLSDPRKFTIPLGLRLFLDNSGVVTWGGMFAMSLLSILPTMAVFFVAQRYFIEGIATTGLKG</sequence>
<feature type="transmembrane region" description="Helical" evidence="7">
    <location>
        <begin position="77"/>
        <end position="98"/>
    </location>
</feature>
<evidence type="ECO:0000313" key="9">
    <source>
        <dbReference type="EMBL" id="WRP14438.1"/>
    </source>
</evidence>
<reference evidence="10" key="1">
    <citation type="submission" date="2023-12" db="EMBL/GenBank/DDBJ databases">
        <title>Novel isolates from deep terrestrial aquifers shed light on the physiology and ecology of the class Limnochordia.</title>
        <authorList>
            <person name="Karnachuk O.V."/>
            <person name="Lukina A.P."/>
            <person name="Avakyan M.R."/>
            <person name="Kadnikov V."/>
            <person name="Begmatov S."/>
            <person name="Beletsky A.V."/>
            <person name="Mardanov A.V."/>
            <person name="Ravin N.V."/>
        </authorList>
    </citation>
    <scope>NUCLEOTIDE SEQUENCE [LARGE SCALE GENOMIC DNA]</scope>
    <source>
        <strain evidence="10">LN</strain>
    </source>
</reference>
<evidence type="ECO:0000256" key="2">
    <source>
        <dbReference type="ARBA" id="ARBA00022448"/>
    </source>
</evidence>
<dbReference type="CDD" id="cd06261">
    <property type="entry name" value="TM_PBP2"/>
    <property type="match status" value="1"/>
</dbReference>
<evidence type="ECO:0000256" key="4">
    <source>
        <dbReference type="ARBA" id="ARBA00022692"/>
    </source>
</evidence>
<dbReference type="Gene3D" id="1.10.3720.10">
    <property type="entry name" value="MetI-like"/>
    <property type="match status" value="1"/>
</dbReference>
<dbReference type="RefSeq" id="WP_324668764.1">
    <property type="nucleotide sequence ID" value="NZ_CP141614.1"/>
</dbReference>
<keyword evidence="4 7" id="KW-0812">Transmembrane</keyword>
<evidence type="ECO:0000256" key="6">
    <source>
        <dbReference type="ARBA" id="ARBA00023136"/>
    </source>
</evidence>
<accession>A0ABZ1BPA5</accession>
<dbReference type="PANTHER" id="PTHR43744:SF6">
    <property type="entry name" value="ABC TRANSPORTER PERMEASE PROTEIN YESQ-RELATED"/>
    <property type="match status" value="1"/>
</dbReference>
<dbReference type="Proteomes" id="UP001333102">
    <property type="component" value="Chromosome"/>
</dbReference>
<comment type="subcellular location">
    <subcellularLocation>
        <location evidence="1 7">Cell membrane</location>
        <topology evidence="1 7">Multi-pass membrane protein</topology>
    </subcellularLocation>
</comment>
<feature type="transmembrane region" description="Helical" evidence="7">
    <location>
        <begin position="12"/>
        <end position="31"/>
    </location>
</feature>
<dbReference type="PROSITE" id="PS50928">
    <property type="entry name" value="ABC_TM1"/>
    <property type="match status" value="1"/>
</dbReference>
<evidence type="ECO:0000313" key="10">
    <source>
        <dbReference type="Proteomes" id="UP001333102"/>
    </source>
</evidence>
<feature type="transmembrane region" description="Helical" evidence="7">
    <location>
        <begin position="110"/>
        <end position="132"/>
    </location>
</feature>
<keyword evidence="5 7" id="KW-1133">Transmembrane helix</keyword>
<dbReference type="SUPFAM" id="SSF161098">
    <property type="entry name" value="MetI-like"/>
    <property type="match status" value="1"/>
</dbReference>
<keyword evidence="10" id="KW-1185">Reference proteome</keyword>
<keyword evidence="2 7" id="KW-0813">Transport</keyword>
<feature type="transmembrane region" description="Helical" evidence="7">
    <location>
        <begin position="144"/>
        <end position="163"/>
    </location>
</feature>
<feature type="transmembrane region" description="Helical" evidence="7">
    <location>
        <begin position="184"/>
        <end position="209"/>
    </location>
</feature>
<name>A0ABZ1BPA5_9FIRM</name>
<dbReference type="PANTHER" id="PTHR43744">
    <property type="entry name" value="ABC TRANSPORTER PERMEASE PROTEIN MG189-RELATED-RELATED"/>
    <property type="match status" value="1"/>
</dbReference>
<feature type="domain" description="ABC transmembrane type-1" evidence="8">
    <location>
        <begin position="73"/>
        <end position="264"/>
    </location>
</feature>
<comment type="similarity">
    <text evidence="7">Belongs to the binding-protein-dependent transport system permease family.</text>
</comment>
<evidence type="ECO:0000256" key="3">
    <source>
        <dbReference type="ARBA" id="ARBA00022475"/>
    </source>
</evidence>
<organism evidence="9 10">
    <name type="scientific">Geochorda subterranea</name>
    <dbReference type="NCBI Taxonomy" id="3109564"/>
    <lineage>
        <taxon>Bacteria</taxon>
        <taxon>Bacillati</taxon>
        <taxon>Bacillota</taxon>
        <taxon>Limnochordia</taxon>
        <taxon>Limnochordales</taxon>
        <taxon>Geochordaceae</taxon>
        <taxon>Geochorda</taxon>
    </lineage>
</organism>
<evidence type="ECO:0000256" key="7">
    <source>
        <dbReference type="RuleBase" id="RU363032"/>
    </source>
</evidence>
<dbReference type="InterPro" id="IPR000515">
    <property type="entry name" value="MetI-like"/>
</dbReference>
<evidence type="ECO:0000256" key="5">
    <source>
        <dbReference type="ARBA" id="ARBA00022989"/>
    </source>
</evidence>